<organism evidence="7 8">
    <name type="scientific">Sphingomonas kaistensis</name>
    <dbReference type="NCBI Taxonomy" id="298708"/>
    <lineage>
        <taxon>Bacteria</taxon>
        <taxon>Pseudomonadati</taxon>
        <taxon>Pseudomonadota</taxon>
        <taxon>Alphaproteobacteria</taxon>
        <taxon>Sphingomonadales</taxon>
        <taxon>Sphingomonadaceae</taxon>
        <taxon>Sphingomonas</taxon>
    </lineage>
</organism>
<evidence type="ECO:0000256" key="3">
    <source>
        <dbReference type="ARBA" id="ARBA00022989"/>
    </source>
</evidence>
<evidence type="ECO:0000256" key="4">
    <source>
        <dbReference type="ARBA" id="ARBA00023136"/>
    </source>
</evidence>
<sequence length="177" mass="18697">MRVVAVLALTLATTMPAMAETARTDIGNAAVLQKLYPPRALAAGEQGVVGFEVALDKAGHPTSCQVVKSSGFPRLDAETCTVITQHAAFGTNAGVGSGSSTHRGEIAWTLPAGVAASTKTVAMNAVTDKIVCRRVPVTGSNARYERVCMSRAQWQESREDNKANYEELQGKGFKQGM</sequence>
<dbReference type="SUPFAM" id="SSF74653">
    <property type="entry name" value="TolA/TonB C-terminal domain"/>
    <property type="match status" value="1"/>
</dbReference>
<accession>A0A7X6BG07</accession>
<evidence type="ECO:0000256" key="5">
    <source>
        <dbReference type="SAM" id="SignalP"/>
    </source>
</evidence>
<evidence type="ECO:0000313" key="7">
    <source>
        <dbReference type="EMBL" id="NJC04970.1"/>
    </source>
</evidence>
<dbReference type="NCBIfam" id="TIGR01352">
    <property type="entry name" value="tonB_Cterm"/>
    <property type="match status" value="1"/>
</dbReference>
<dbReference type="PROSITE" id="PS52015">
    <property type="entry name" value="TONB_CTD"/>
    <property type="match status" value="1"/>
</dbReference>
<protein>
    <submittedName>
        <fullName evidence="7">TonB family protein</fullName>
    </submittedName>
</protein>
<evidence type="ECO:0000313" key="8">
    <source>
        <dbReference type="Proteomes" id="UP000558192"/>
    </source>
</evidence>
<dbReference type="GO" id="GO:0055085">
    <property type="term" value="P:transmembrane transport"/>
    <property type="evidence" value="ECO:0007669"/>
    <property type="project" value="InterPro"/>
</dbReference>
<dbReference type="GO" id="GO:0016020">
    <property type="term" value="C:membrane"/>
    <property type="evidence" value="ECO:0007669"/>
    <property type="project" value="UniProtKB-SubCell"/>
</dbReference>
<keyword evidence="8" id="KW-1185">Reference proteome</keyword>
<evidence type="ECO:0000256" key="2">
    <source>
        <dbReference type="ARBA" id="ARBA00022692"/>
    </source>
</evidence>
<keyword evidence="3" id="KW-1133">Transmembrane helix</keyword>
<dbReference type="InterPro" id="IPR006260">
    <property type="entry name" value="TonB/TolA_C"/>
</dbReference>
<evidence type="ECO:0000256" key="1">
    <source>
        <dbReference type="ARBA" id="ARBA00004167"/>
    </source>
</evidence>
<evidence type="ECO:0000259" key="6">
    <source>
        <dbReference type="PROSITE" id="PS52015"/>
    </source>
</evidence>
<dbReference type="EMBL" id="JAATJC010000001">
    <property type="protein sequence ID" value="NJC04970.1"/>
    <property type="molecule type" value="Genomic_DNA"/>
</dbReference>
<feature type="domain" description="TonB C-terminal" evidence="6">
    <location>
        <begin position="21"/>
        <end position="117"/>
    </location>
</feature>
<feature type="chain" id="PRO_5031140106" evidence="5">
    <location>
        <begin position="20"/>
        <end position="177"/>
    </location>
</feature>
<dbReference type="InterPro" id="IPR037682">
    <property type="entry name" value="TonB_C"/>
</dbReference>
<dbReference type="Pfam" id="PF03544">
    <property type="entry name" value="TonB_C"/>
    <property type="match status" value="1"/>
</dbReference>
<name>A0A7X6BG07_9SPHN</name>
<keyword evidence="5" id="KW-0732">Signal</keyword>
<keyword evidence="4" id="KW-0472">Membrane</keyword>
<reference evidence="7 8" key="1">
    <citation type="submission" date="2020-03" db="EMBL/GenBank/DDBJ databases">
        <title>Genomic Encyclopedia of Type Strains, Phase IV (KMG-IV): sequencing the most valuable type-strain genomes for metagenomic binning, comparative biology and taxonomic classification.</title>
        <authorList>
            <person name="Goeker M."/>
        </authorList>
    </citation>
    <scope>NUCLEOTIDE SEQUENCE [LARGE SCALE GENOMIC DNA]</scope>
    <source>
        <strain evidence="7 8">DSM 16846</strain>
    </source>
</reference>
<proteinExistence type="predicted"/>
<feature type="signal peptide" evidence="5">
    <location>
        <begin position="1"/>
        <end position="19"/>
    </location>
</feature>
<dbReference type="RefSeq" id="WP_168067726.1">
    <property type="nucleotide sequence ID" value="NZ_JAATJC010000001.1"/>
</dbReference>
<keyword evidence="2" id="KW-0812">Transmembrane</keyword>
<comment type="subcellular location">
    <subcellularLocation>
        <location evidence="1">Membrane</location>
        <topology evidence="1">Single-pass membrane protein</topology>
    </subcellularLocation>
</comment>
<comment type="caution">
    <text evidence="7">The sequence shown here is derived from an EMBL/GenBank/DDBJ whole genome shotgun (WGS) entry which is preliminary data.</text>
</comment>
<gene>
    <name evidence="7" type="ORF">GGQ97_000763</name>
</gene>
<dbReference type="Proteomes" id="UP000558192">
    <property type="component" value="Unassembled WGS sequence"/>
</dbReference>
<dbReference type="Gene3D" id="3.30.1150.10">
    <property type="match status" value="1"/>
</dbReference>
<dbReference type="AlphaFoldDB" id="A0A7X6BG07"/>